<feature type="region of interest" description="Disordered" evidence="1">
    <location>
        <begin position="71"/>
        <end position="95"/>
    </location>
</feature>
<dbReference type="Proteomes" id="UP000076154">
    <property type="component" value="Unassembled WGS sequence"/>
</dbReference>
<comment type="caution">
    <text evidence="2">The sequence shown here is derived from an EMBL/GenBank/DDBJ whole genome shotgun (WGS) entry which is preliminary data.</text>
</comment>
<name>A0A369J4Y7_HYPMA</name>
<dbReference type="AlphaFoldDB" id="A0A369J4Y7"/>
<evidence type="ECO:0000256" key="1">
    <source>
        <dbReference type="SAM" id="MobiDB-lite"/>
    </source>
</evidence>
<dbReference type="EMBL" id="LUEZ02000124">
    <property type="protein sequence ID" value="RDB16462.1"/>
    <property type="molecule type" value="Genomic_DNA"/>
</dbReference>
<reference evidence="2" key="1">
    <citation type="submission" date="2018-04" db="EMBL/GenBank/DDBJ databases">
        <title>Whole genome sequencing of Hypsizygus marmoreus.</title>
        <authorList>
            <person name="Choi I.-G."/>
            <person name="Min B."/>
            <person name="Kim J.-G."/>
            <person name="Kim S."/>
            <person name="Oh Y.-L."/>
            <person name="Kong W.-S."/>
            <person name="Park H."/>
            <person name="Jeong J."/>
            <person name="Song E.-S."/>
        </authorList>
    </citation>
    <scope>NUCLEOTIDE SEQUENCE [LARGE SCALE GENOMIC DNA]</scope>
    <source>
        <strain evidence="2">51987-8</strain>
    </source>
</reference>
<accession>A0A369J4Y7</accession>
<keyword evidence="3" id="KW-1185">Reference proteome</keyword>
<evidence type="ECO:0000313" key="2">
    <source>
        <dbReference type="EMBL" id="RDB16462.1"/>
    </source>
</evidence>
<gene>
    <name evidence="2" type="ORF">Hypma_002816</name>
</gene>
<organism evidence="2 3">
    <name type="scientific">Hypsizygus marmoreus</name>
    <name type="common">White beech mushroom</name>
    <name type="synonym">Agaricus marmoreus</name>
    <dbReference type="NCBI Taxonomy" id="39966"/>
    <lineage>
        <taxon>Eukaryota</taxon>
        <taxon>Fungi</taxon>
        <taxon>Dikarya</taxon>
        <taxon>Basidiomycota</taxon>
        <taxon>Agaricomycotina</taxon>
        <taxon>Agaricomycetes</taxon>
        <taxon>Agaricomycetidae</taxon>
        <taxon>Agaricales</taxon>
        <taxon>Tricholomatineae</taxon>
        <taxon>Lyophyllaceae</taxon>
        <taxon>Hypsizygus</taxon>
    </lineage>
</organism>
<protein>
    <submittedName>
        <fullName evidence="2">Uncharacterized protein</fullName>
    </submittedName>
</protein>
<proteinExistence type="predicted"/>
<sequence>MFAFLGALTPSIRDSNQSPKQLECPSCRESSLFTQHTWLPMISWLPVCGLRRPRHTQWKCMKCGWHEKTSLDPHPASTTMQPPQQPRLPAAGTPTSSRMIGKLLAGSCTPSEDVLMLPDSLFFVRRNRAHRDLADYSHSLVLPATFLVSSNGLLHQGP</sequence>
<dbReference type="InParanoid" id="A0A369J4Y7"/>
<evidence type="ECO:0000313" key="3">
    <source>
        <dbReference type="Proteomes" id="UP000076154"/>
    </source>
</evidence>